<dbReference type="KEGG" id="pmm:PMM0382"/>
<dbReference type="EMBL" id="BX548174">
    <property type="protein sequence ID" value="CAE18841.1"/>
    <property type="molecule type" value="Genomic_DNA"/>
</dbReference>
<feature type="chain" id="PRO_5004295101" evidence="1">
    <location>
        <begin position="22"/>
        <end position="168"/>
    </location>
</feature>
<dbReference type="AlphaFoldDB" id="Q7TUE1"/>
<feature type="signal peptide" evidence="1">
    <location>
        <begin position="1"/>
        <end position="21"/>
    </location>
</feature>
<dbReference type="STRING" id="59919.PMM0382"/>
<organism evidence="2 3">
    <name type="scientific">Prochlorococcus marinus subsp. pastoris (strain CCMP1986 / NIES-2087 / MED4)</name>
    <dbReference type="NCBI Taxonomy" id="59919"/>
    <lineage>
        <taxon>Bacteria</taxon>
        <taxon>Bacillati</taxon>
        <taxon>Cyanobacteriota</taxon>
        <taxon>Cyanophyceae</taxon>
        <taxon>Synechococcales</taxon>
        <taxon>Prochlorococcaceae</taxon>
        <taxon>Prochlorococcus</taxon>
    </lineage>
</organism>
<evidence type="ECO:0000313" key="3">
    <source>
        <dbReference type="Proteomes" id="UP000001026"/>
    </source>
</evidence>
<dbReference type="RefSeq" id="WP_011132019.1">
    <property type="nucleotide sequence ID" value="NC_005072.1"/>
</dbReference>
<keyword evidence="1" id="KW-0732">Signal</keyword>
<evidence type="ECO:0000313" key="2">
    <source>
        <dbReference type="EMBL" id="CAE18841.1"/>
    </source>
</evidence>
<reference evidence="2 3" key="1">
    <citation type="journal article" date="2003" name="Nature">
        <title>Genome divergence in two Prochlorococcus ecotypes reflects oceanic niche differentiation.</title>
        <authorList>
            <person name="Rocap G."/>
            <person name="Larimer F.W."/>
            <person name="Lamerdin J.E."/>
            <person name="Malfatti S."/>
            <person name="Chain P."/>
            <person name="Ahlgren N.A."/>
            <person name="Arellano A."/>
            <person name="Coleman M."/>
            <person name="Hauser L."/>
            <person name="Hess W.R."/>
            <person name="Johnson Z.I."/>
            <person name="Land M.L."/>
            <person name="Lindell D."/>
            <person name="Post A.F."/>
            <person name="Regala W."/>
            <person name="Shah M."/>
            <person name="Shaw S.L."/>
            <person name="Steglich C."/>
            <person name="Sullivan M.B."/>
            <person name="Ting C.S."/>
            <person name="Tolonen A."/>
            <person name="Webb E.A."/>
            <person name="Zinser E.R."/>
            <person name="Chisholm S.W."/>
        </authorList>
    </citation>
    <scope>NUCLEOTIDE SEQUENCE [LARGE SCALE GENOMIC DNA]</scope>
    <source>
        <strain evidence="3">CCMP1986 / NIES-2087 / MED4</strain>
    </source>
</reference>
<keyword evidence="2" id="KW-0808">Transferase</keyword>
<dbReference type="GO" id="GO:0008168">
    <property type="term" value="F:methyltransferase activity"/>
    <property type="evidence" value="ECO:0007669"/>
    <property type="project" value="UniProtKB-KW"/>
</dbReference>
<gene>
    <name evidence="2" type="ordered locus">PMM0382</name>
</gene>
<name>Q7TUE1_PROMP</name>
<dbReference type="Proteomes" id="UP000001026">
    <property type="component" value="Chromosome"/>
</dbReference>
<protein>
    <submittedName>
        <fullName evidence="2">Possible Ribosomal RNA adenine dimethylase</fullName>
    </submittedName>
</protein>
<keyword evidence="2" id="KW-0489">Methyltransferase</keyword>
<evidence type="ECO:0000256" key="1">
    <source>
        <dbReference type="SAM" id="SignalP"/>
    </source>
</evidence>
<dbReference type="GO" id="GO:0032259">
    <property type="term" value="P:methylation"/>
    <property type="evidence" value="ECO:0007669"/>
    <property type="project" value="UniProtKB-KW"/>
</dbReference>
<dbReference type="OrthoDB" id="540288at2"/>
<sequence length="168" mass="18860">MKKLFLLSLLISLISPIKTSAGFPEGEKGYDLKKIEDSFKLPCDEIGNDECIARAFGVGACTWVFGIKNGKDSKEALRIADGVLIALLKGNNLDINSIFEKDGSIKETIQKESVYRINFCKDATKLAIPKLIKKLPEGVELDDERIENLADVFPLQYLTMFEQMRKRN</sequence>
<proteinExistence type="predicted"/>
<dbReference type="HOGENOM" id="CLU_1593110_0_0_3"/>
<accession>Q7TUE1</accession>